<dbReference type="Gene3D" id="3.40.140.10">
    <property type="entry name" value="Cytidine Deaminase, domain 2"/>
    <property type="match status" value="1"/>
</dbReference>
<dbReference type="InterPro" id="IPR016192">
    <property type="entry name" value="APOBEC/CMP_deaminase_Zn-bd"/>
</dbReference>
<dbReference type="Pfam" id="PF00383">
    <property type="entry name" value="dCMP_cyt_deam_1"/>
    <property type="match status" value="1"/>
</dbReference>
<evidence type="ECO:0000259" key="7">
    <source>
        <dbReference type="PROSITE" id="PS51747"/>
    </source>
</evidence>
<comment type="cofactor">
    <cofactor evidence="1">
        <name>Zn(2+)</name>
        <dbReference type="ChEBI" id="CHEBI:29105"/>
    </cofactor>
</comment>
<evidence type="ECO:0000256" key="3">
    <source>
        <dbReference type="ARBA" id="ARBA00022723"/>
    </source>
</evidence>
<dbReference type="CDD" id="cd01286">
    <property type="entry name" value="deoxycytidylate_deaminase"/>
    <property type="match status" value="1"/>
</dbReference>
<dbReference type="Proteomes" id="UP000477386">
    <property type="component" value="Unassembled WGS sequence"/>
</dbReference>
<gene>
    <name evidence="8" type="ORF">GK091_12675</name>
</gene>
<evidence type="ECO:0000313" key="9">
    <source>
        <dbReference type="Proteomes" id="UP000477386"/>
    </source>
</evidence>
<evidence type="ECO:0000256" key="2">
    <source>
        <dbReference type="ARBA" id="ARBA00006576"/>
    </source>
</evidence>
<evidence type="ECO:0000256" key="1">
    <source>
        <dbReference type="ARBA" id="ARBA00001947"/>
    </source>
</evidence>
<evidence type="ECO:0000256" key="5">
    <source>
        <dbReference type="ARBA" id="ARBA00022833"/>
    </source>
</evidence>
<feature type="compositionally biased region" description="Basic and acidic residues" evidence="6">
    <location>
        <begin position="181"/>
        <end position="193"/>
    </location>
</feature>
<keyword evidence="9" id="KW-1185">Reference proteome</keyword>
<keyword evidence="5" id="KW-0862">Zinc</keyword>
<dbReference type="GO" id="GO:0008270">
    <property type="term" value="F:zinc ion binding"/>
    <property type="evidence" value="ECO:0007669"/>
    <property type="project" value="InterPro"/>
</dbReference>
<dbReference type="AlphaFoldDB" id="A0A6M0IHP2"/>
<organism evidence="8 9">
    <name type="scientific">Spirosoma agri</name>
    <dbReference type="NCBI Taxonomy" id="1987381"/>
    <lineage>
        <taxon>Bacteria</taxon>
        <taxon>Pseudomonadati</taxon>
        <taxon>Bacteroidota</taxon>
        <taxon>Cytophagia</taxon>
        <taxon>Cytophagales</taxon>
        <taxon>Cytophagaceae</taxon>
        <taxon>Spirosoma</taxon>
    </lineage>
</organism>
<proteinExistence type="inferred from homology"/>
<dbReference type="RefSeq" id="WP_164038279.1">
    <property type="nucleotide sequence ID" value="NZ_JAAGNZ010000001.1"/>
</dbReference>
<dbReference type="GO" id="GO:0004132">
    <property type="term" value="F:dCMP deaminase activity"/>
    <property type="evidence" value="ECO:0007669"/>
    <property type="project" value="TreeGrafter"/>
</dbReference>
<feature type="region of interest" description="Disordered" evidence="6">
    <location>
        <begin position="170"/>
        <end position="193"/>
    </location>
</feature>
<dbReference type="PROSITE" id="PS00903">
    <property type="entry name" value="CYT_DCMP_DEAMINASES_1"/>
    <property type="match status" value="1"/>
</dbReference>
<evidence type="ECO:0000313" key="8">
    <source>
        <dbReference type="EMBL" id="NEU67738.1"/>
    </source>
</evidence>
<dbReference type="PANTHER" id="PTHR11086:SF18">
    <property type="entry name" value="DEOXYCYTIDYLATE DEAMINASE"/>
    <property type="match status" value="1"/>
</dbReference>
<sequence>MLLTTHPPEPHAKPRFDDIFMELAVNLAKRSHCIKAQVGAVLTRDTRIISIGYNGPPPGTHNCDEEFPGVGCPRDSKGSCSLALHAEENAILYAAKNGSEIEGATIYVTLSPCIACARTIYSMKIARVIYLHSYAEYKGIPSDEGVDFLRRFGVTVDRYEPGTGVTLLAEPPLSGPVTDQKTARTPERDSSIG</sequence>
<evidence type="ECO:0000256" key="4">
    <source>
        <dbReference type="ARBA" id="ARBA00022801"/>
    </source>
</evidence>
<reference evidence="8 9" key="1">
    <citation type="submission" date="2020-02" db="EMBL/GenBank/DDBJ databases">
        <title>Draft genome sequence of two Spirosoma agri KCTC 52727 and Spirosoma terrae KCTC 52035.</title>
        <authorList>
            <person name="Rojas J."/>
            <person name="Ambika Manirajan B."/>
            <person name="Ratering S."/>
            <person name="Suarez C."/>
            <person name="Schnell S."/>
        </authorList>
    </citation>
    <scope>NUCLEOTIDE SEQUENCE [LARGE SCALE GENOMIC DNA]</scope>
    <source>
        <strain evidence="8 9">KCTC 52727</strain>
    </source>
</reference>
<name>A0A6M0IHP2_9BACT</name>
<protein>
    <submittedName>
        <fullName evidence="8">dCMP deaminase family protein</fullName>
    </submittedName>
</protein>
<keyword evidence="4" id="KW-0378">Hydrolase</keyword>
<keyword evidence="3" id="KW-0479">Metal-binding</keyword>
<dbReference type="InterPro" id="IPR035105">
    <property type="entry name" value="Deoxycytidylate_deaminase_dom"/>
</dbReference>
<dbReference type="InterPro" id="IPR015517">
    <property type="entry name" value="dCMP_deaminase-rel"/>
</dbReference>
<dbReference type="InterPro" id="IPR016193">
    <property type="entry name" value="Cytidine_deaminase-like"/>
</dbReference>
<feature type="domain" description="CMP/dCMP-type deaminase" evidence="7">
    <location>
        <begin position="15"/>
        <end position="142"/>
    </location>
</feature>
<comment type="similarity">
    <text evidence="2">Belongs to the cytidine and deoxycytidylate deaminase family.</text>
</comment>
<dbReference type="GO" id="GO:0005737">
    <property type="term" value="C:cytoplasm"/>
    <property type="evidence" value="ECO:0007669"/>
    <property type="project" value="TreeGrafter"/>
</dbReference>
<dbReference type="InterPro" id="IPR002125">
    <property type="entry name" value="CMP_dCMP_dom"/>
</dbReference>
<dbReference type="PROSITE" id="PS51747">
    <property type="entry name" value="CYT_DCMP_DEAMINASES_2"/>
    <property type="match status" value="1"/>
</dbReference>
<dbReference type="EMBL" id="JAAGNZ010000001">
    <property type="protein sequence ID" value="NEU67738.1"/>
    <property type="molecule type" value="Genomic_DNA"/>
</dbReference>
<accession>A0A6M0IHP2</accession>
<comment type="caution">
    <text evidence="8">The sequence shown here is derived from an EMBL/GenBank/DDBJ whole genome shotgun (WGS) entry which is preliminary data.</text>
</comment>
<dbReference type="SUPFAM" id="SSF53927">
    <property type="entry name" value="Cytidine deaminase-like"/>
    <property type="match status" value="1"/>
</dbReference>
<dbReference type="PANTHER" id="PTHR11086">
    <property type="entry name" value="DEOXYCYTIDYLATE DEAMINASE-RELATED"/>
    <property type="match status" value="1"/>
</dbReference>
<evidence type="ECO:0000256" key="6">
    <source>
        <dbReference type="SAM" id="MobiDB-lite"/>
    </source>
</evidence>